<keyword evidence="1" id="KW-0418">Kinase</keyword>
<organism evidence="1 2">
    <name type="scientific">Stieleria magnilauensis</name>
    <dbReference type="NCBI Taxonomy" id="2527963"/>
    <lineage>
        <taxon>Bacteria</taxon>
        <taxon>Pseudomonadati</taxon>
        <taxon>Planctomycetota</taxon>
        <taxon>Planctomycetia</taxon>
        <taxon>Pirellulales</taxon>
        <taxon>Pirellulaceae</taxon>
        <taxon>Stieleria</taxon>
    </lineage>
</organism>
<dbReference type="Proteomes" id="UP000318081">
    <property type="component" value="Chromosome"/>
</dbReference>
<dbReference type="InterPro" id="IPR011009">
    <property type="entry name" value="Kinase-like_dom_sf"/>
</dbReference>
<keyword evidence="2" id="KW-1185">Reference proteome</keyword>
<keyword evidence="1" id="KW-0808">Transferase</keyword>
<dbReference type="EMBL" id="CP036432">
    <property type="protein sequence ID" value="QDV83734.1"/>
    <property type="molecule type" value="Genomic_DNA"/>
</dbReference>
<accession>A0ABX5XP84</accession>
<sequence>MGKLADAEEPKVAGHVDHCEECQRAVESLAPAREELWPLRVSGTDLQMETRDQALKIAMQRLHEDEGEAMDTHCELASDDSSLTMFSPSDNPKALGRLGTYDVMGIICRGGMGTDFKAVDTTLGRVVAVKILSPMLASNGTARQRFIREAHSAAAVVHDHVITIHARPQWGSISGSLSGS</sequence>
<dbReference type="RefSeq" id="WP_145210975.1">
    <property type="nucleotide sequence ID" value="NZ_CP036432.1"/>
</dbReference>
<dbReference type="EC" id="2.7.11.1" evidence="1"/>
<proteinExistence type="predicted"/>
<dbReference type="GO" id="GO:0004674">
    <property type="term" value="F:protein serine/threonine kinase activity"/>
    <property type="evidence" value="ECO:0007669"/>
    <property type="project" value="UniProtKB-EC"/>
</dbReference>
<reference evidence="1 2" key="1">
    <citation type="submission" date="2019-02" db="EMBL/GenBank/DDBJ databases">
        <title>Deep-cultivation of Planctomycetes and their phenomic and genomic characterization uncovers novel biology.</title>
        <authorList>
            <person name="Wiegand S."/>
            <person name="Jogler M."/>
            <person name="Boedeker C."/>
            <person name="Pinto D."/>
            <person name="Vollmers J."/>
            <person name="Rivas-Marin E."/>
            <person name="Kohn T."/>
            <person name="Peeters S.H."/>
            <person name="Heuer A."/>
            <person name="Rast P."/>
            <person name="Oberbeckmann S."/>
            <person name="Bunk B."/>
            <person name="Jeske O."/>
            <person name="Meyerdierks A."/>
            <person name="Storesund J.E."/>
            <person name="Kallscheuer N."/>
            <person name="Luecker S."/>
            <person name="Lage O.M."/>
            <person name="Pohl T."/>
            <person name="Merkel B.J."/>
            <person name="Hornburger P."/>
            <person name="Mueller R.-W."/>
            <person name="Bruemmer F."/>
            <person name="Labrenz M."/>
            <person name="Spormann A.M."/>
            <person name="Op den Camp H."/>
            <person name="Overmann J."/>
            <person name="Amann R."/>
            <person name="Jetten M.S.M."/>
            <person name="Mascher T."/>
            <person name="Medema M.H."/>
            <person name="Devos D.P."/>
            <person name="Kaster A.-K."/>
            <person name="Ovreas L."/>
            <person name="Rohde M."/>
            <person name="Galperin M.Y."/>
            <person name="Jogler C."/>
        </authorList>
    </citation>
    <scope>NUCLEOTIDE SEQUENCE [LARGE SCALE GENOMIC DNA]</scope>
    <source>
        <strain evidence="1 2">TBK1r</strain>
    </source>
</reference>
<evidence type="ECO:0000313" key="1">
    <source>
        <dbReference type="EMBL" id="QDV83734.1"/>
    </source>
</evidence>
<name>A0ABX5XP84_9BACT</name>
<dbReference type="SUPFAM" id="SSF56112">
    <property type="entry name" value="Protein kinase-like (PK-like)"/>
    <property type="match status" value="1"/>
</dbReference>
<protein>
    <submittedName>
        <fullName evidence="1">Serine/threonine-protein kinase PK-1</fullName>
        <ecNumber evidence="1">2.7.11.1</ecNumber>
    </submittedName>
</protein>
<evidence type="ECO:0000313" key="2">
    <source>
        <dbReference type="Proteomes" id="UP000318081"/>
    </source>
</evidence>
<dbReference type="Gene3D" id="3.30.200.20">
    <property type="entry name" value="Phosphorylase Kinase, domain 1"/>
    <property type="match status" value="1"/>
</dbReference>
<gene>
    <name evidence="1" type="primary">spk1_1</name>
    <name evidence="1" type="ORF">TBK1r_26760</name>
</gene>